<keyword evidence="5 8" id="KW-0812">Transmembrane</keyword>
<dbReference type="GO" id="GO:0005886">
    <property type="term" value="C:plasma membrane"/>
    <property type="evidence" value="ECO:0007669"/>
    <property type="project" value="UniProtKB-SubCell"/>
</dbReference>
<dbReference type="InterPro" id="IPR042094">
    <property type="entry name" value="T2SS_GspF_sf"/>
</dbReference>
<protein>
    <submittedName>
        <fullName evidence="10">General secretion pathway protein F/pilus assembly protein</fullName>
    </submittedName>
</protein>
<sequence length="388" mass="43896">MVFSYKGLYNGSLVEGLLEADTKAEAVSKLKAQNIKVISLKEVSLKESRKDTKFLERFTSNLLQLLKSGLTVDKALLFIAERERKYHQKLLKVYEEIRSGSTLSMALRLSNLFPDFYVQMIRSAEESGSLEETLSLILDFIKEENELKSSIITAMLYPSFVFGVSLFSLLIISSYVVPKFRLVFQSTDVKLPLLTRAMFFLTDIINYLIVGALVVLLLLFVYLRYALRKRHQRLKLESFLYKLPLLGKLLLNTELIRTFQTLYTLIKGGVTLNHALDLAGNVPITLRMKDAIRAVRNDVVKGSSLSKAMKSHQLFPDMVTEMVAVGEQTGELAGAFYQIYTTYNEEFKTSVKRFVSLLEPAIILFMGLIVGIIVFSMILAVFSLSEGL</sequence>
<organism evidence="10 11">
    <name type="scientific">Hydrogenobacter thermophilus (strain DSM 6534 / IAM 12695 / TK-6)</name>
    <dbReference type="NCBI Taxonomy" id="608538"/>
    <lineage>
        <taxon>Bacteria</taxon>
        <taxon>Pseudomonadati</taxon>
        <taxon>Aquificota</taxon>
        <taxon>Aquificia</taxon>
        <taxon>Aquificales</taxon>
        <taxon>Aquificaceae</taxon>
        <taxon>Hydrogenobacter</taxon>
    </lineage>
</organism>
<evidence type="ECO:0000256" key="6">
    <source>
        <dbReference type="ARBA" id="ARBA00022989"/>
    </source>
</evidence>
<keyword evidence="6 8" id="KW-1133">Transmembrane helix</keyword>
<dbReference type="KEGG" id="hte:Hydth_1163"/>
<evidence type="ECO:0000256" key="1">
    <source>
        <dbReference type="ARBA" id="ARBA00004429"/>
    </source>
</evidence>
<keyword evidence="7 8" id="KW-0472">Membrane</keyword>
<dbReference type="STRING" id="608538.HTH_1171"/>
<dbReference type="FunFam" id="1.20.81.30:FF:000001">
    <property type="entry name" value="Type II secretion system protein F"/>
    <property type="match status" value="1"/>
</dbReference>
<evidence type="ECO:0000256" key="7">
    <source>
        <dbReference type="ARBA" id="ARBA00023136"/>
    </source>
</evidence>
<dbReference type="RefSeq" id="WP_012963805.1">
    <property type="nucleotide sequence ID" value="NC_013799.1"/>
</dbReference>
<dbReference type="InterPro" id="IPR018076">
    <property type="entry name" value="T2SS_GspF_dom"/>
</dbReference>
<dbReference type="AlphaFoldDB" id="D3DIH3"/>
<evidence type="ECO:0000256" key="4">
    <source>
        <dbReference type="ARBA" id="ARBA00022519"/>
    </source>
</evidence>
<dbReference type="InterPro" id="IPR003004">
    <property type="entry name" value="GspF/PilC"/>
</dbReference>
<dbReference type="Gene3D" id="1.20.81.30">
    <property type="entry name" value="Type II secretion system (T2SS), domain F"/>
    <property type="match status" value="2"/>
</dbReference>
<reference evidence="10 11" key="1">
    <citation type="journal article" date="2010" name="J. Bacteriol.">
        <title>Complete genome sequence of the thermophilic, obligately chemolithoautotrophic hydrogen-oxidizing bacterium Hydrogenobacter thermophilus TK-6.</title>
        <authorList>
            <person name="Arai H."/>
            <person name="Kanbe H."/>
            <person name="Ishii M."/>
            <person name="Igarashi Y."/>
        </authorList>
    </citation>
    <scope>NUCLEOTIDE SEQUENCE [LARGE SCALE GENOMIC DNA]</scope>
    <source>
        <strain evidence="11">DSM 6534 / IAM 12695 / TK-6 [Tokyo]</strain>
    </source>
</reference>
<dbReference type="PANTHER" id="PTHR30012:SF0">
    <property type="entry name" value="TYPE II SECRETION SYSTEM PROTEIN F-RELATED"/>
    <property type="match status" value="1"/>
</dbReference>
<dbReference type="PANTHER" id="PTHR30012">
    <property type="entry name" value="GENERAL SECRETION PATHWAY PROTEIN"/>
    <property type="match status" value="1"/>
</dbReference>
<dbReference type="Proteomes" id="UP000002574">
    <property type="component" value="Chromosome"/>
</dbReference>
<keyword evidence="3" id="KW-1003">Cell membrane</keyword>
<keyword evidence="11" id="KW-1185">Reference proteome</keyword>
<dbReference type="PRINTS" id="PR00812">
    <property type="entry name" value="BCTERIALGSPF"/>
</dbReference>
<comment type="similarity">
    <text evidence="2">Belongs to the GSP F family.</text>
</comment>
<comment type="subcellular location">
    <subcellularLocation>
        <location evidence="1">Cell inner membrane</location>
        <topology evidence="1">Multi-pass membrane protein</topology>
    </subcellularLocation>
</comment>
<name>D3DIH3_HYDTT</name>
<evidence type="ECO:0000256" key="8">
    <source>
        <dbReference type="SAM" id="Phobius"/>
    </source>
</evidence>
<proteinExistence type="inferred from homology"/>
<evidence type="ECO:0000259" key="9">
    <source>
        <dbReference type="Pfam" id="PF00482"/>
    </source>
</evidence>
<dbReference type="Pfam" id="PF00482">
    <property type="entry name" value="T2SSF"/>
    <property type="match status" value="2"/>
</dbReference>
<gene>
    <name evidence="10" type="ordered locus">HTH_1171</name>
</gene>
<dbReference type="OrthoDB" id="9805682at2"/>
<keyword evidence="4" id="KW-0997">Cell inner membrane</keyword>
<evidence type="ECO:0000313" key="10">
    <source>
        <dbReference type="EMBL" id="BAI69625.1"/>
    </source>
</evidence>
<evidence type="ECO:0000313" key="11">
    <source>
        <dbReference type="Proteomes" id="UP000002574"/>
    </source>
</evidence>
<feature type="domain" description="Type II secretion system protein GspF" evidence="9">
    <location>
        <begin position="260"/>
        <end position="379"/>
    </location>
</feature>
<accession>D3DIH3</accession>
<feature type="transmembrane region" description="Helical" evidence="8">
    <location>
        <begin position="362"/>
        <end position="384"/>
    </location>
</feature>
<evidence type="ECO:0000256" key="2">
    <source>
        <dbReference type="ARBA" id="ARBA00005745"/>
    </source>
</evidence>
<dbReference type="EMBL" id="AP011112">
    <property type="protein sequence ID" value="BAI69625.1"/>
    <property type="molecule type" value="Genomic_DNA"/>
</dbReference>
<dbReference type="eggNOG" id="COG1459">
    <property type="taxonomic scope" value="Bacteria"/>
</dbReference>
<feature type="domain" description="Type II secretion system protein GspF" evidence="9">
    <location>
        <begin position="58"/>
        <end position="178"/>
    </location>
</feature>
<feature type="transmembrane region" description="Helical" evidence="8">
    <location>
        <begin position="155"/>
        <end position="177"/>
    </location>
</feature>
<dbReference type="KEGG" id="hth:HTH_1171"/>
<feature type="transmembrane region" description="Helical" evidence="8">
    <location>
        <begin position="197"/>
        <end position="223"/>
    </location>
</feature>
<evidence type="ECO:0000256" key="3">
    <source>
        <dbReference type="ARBA" id="ARBA00022475"/>
    </source>
</evidence>
<evidence type="ECO:0000256" key="5">
    <source>
        <dbReference type="ARBA" id="ARBA00022692"/>
    </source>
</evidence>